<dbReference type="Gene3D" id="3.50.50.60">
    <property type="entry name" value="FAD/NAD(P)-binding domain"/>
    <property type="match status" value="1"/>
</dbReference>
<dbReference type="InterPro" id="IPR001613">
    <property type="entry name" value="Flavin_amine_oxidase"/>
</dbReference>
<keyword evidence="7" id="KW-0073">Auxin biosynthesis</keyword>
<evidence type="ECO:0000256" key="4">
    <source>
        <dbReference type="ARBA" id="ARBA00012535"/>
    </source>
</evidence>
<dbReference type="Proteomes" id="UP001209803">
    <property type="component" value="Chromosome"/>
</dbReference>
<dbReference type="SUPFAM" id="SSF54373">
    <property type="entry name" value="FAD-linked reductases, C-terminal domain"/>
    <property type="match status" value="1"/>
</dbReference>
<evidence type="ECO:0000256" key="9">
    <source>
        <dbReference type="SAM" id="SignalP"/>
    </source>
</evidence>
<reference evidence="11 12" key="1">
    <citation type="submission" date="2023-03" db="EMBL/GenBank/DDBJ databases">
        <title>Roseibium porphyridii sp. nov. and Roseibium rhodosorbium sp. nov. isolated from marine algae, Porphyridium cruentum and Rhodosorus marinus, respectively.</title>
        <authorList>
            <person name="Lee M.W."/>
            <person name="Choi B.J."/>
            <person name="Lee J.K."/>
            <person name="Choi D.G."/>
            <person name="Baek J.H."/>
            <person name="Bayburt H."/>
            <person name="Kim J.M."/>
            <person name="Han D.M."/>
            <person name="Kim K.H."/>
            <person name="Jeon C.O."/>
        </authorList>
    </citation>
    <scope>NUCLEOTIDE SEQUENCE [LARGE SCALE GENOMIC DNA]</scope>
    <source>
        <strain evidence="11 12">KMA01</strain>
    </source>
</reference>
<gene>
    <name evidence="11" type="ORF">K1718_14310</name>
</gene>
<dbReference type="InterPro" id="IPR050281">
    <property type="entry name" value="Flavin_monoamine_oxidase"/>
</dbReference>
<comment type="similarity">
    <text evidence="3">Belongs to the tryptophan 2-monooxygenase family.</text>
</comment>
<keyword evidence="12" id="KW-1185">Reference proteome</keyword>
<feature type="chain" id="PRO_5046920008" description="Tryptophan 2-monooxygenase" evidence="9">
    <location>
        <begin position="28"/>
        <end position="450"/>
    </location>
</feature>
<comment type="cofactor">
    <cofactor evidence="1">
        <name>FAD</name>
        <dbReference type="ChEBI" id="CHEBI:57692"/>
    </cofactor>
</comment>
<comment type="catalytic activity">
    <reaction evidence="8">
        <text>L-tryptophan + O2 = indole-3-acetamide + CO2 + H2O</text>
        <dbReference type="Rhea" id="RHEA:16165"/>
        <dbReference type="ChEBI" id="CHEBI:15377"/>
        <dbReference type="ChEBI" id="CHEBI:15379"/>
        <dbReference type="ChEBI" id="CHEBI:16031"/>
        <dbReference type="ChEBI" id="CHEBI:16526"/>
        <dbReference type="ChEBI" id="CHEBI:57912"/>
        <dbReference type="EC" id="1.13.12.3"/>
    </reaction>
</comment>
<dbReference type="InterPro" id="IPR002937">
    <property type="entry name" value="Amino_oxidase"/>
</dbReference>
<dbReference type="EMBL" id="CP120863">
    <property type="protein sequence ID" value="WFE87349.1"/>
    <property type="molecule type" value="Genomic_DNA"/>
</dbReference>
<protein>
    <recommendedName>
        <fullName evidence="5">Tryptophan 2-monooxygenase</fullName>
        <ecNumber evidence="4">1.13.12.3</ecNumber>
    </recommendedName>
</protein>
<name>A0ABY8EY72_9HYPH</name>
<evidence type="ECO:0000256" key="8">
    <source>
        <dbReference type="ARBA" id="ARBA00047321"/>
    </source>
</evidence>
<dbReference type="EC" id="1.13.12.3" evidence="4"/>
<keyword evidence="6" id="KW-0560">Oxidoreductase</keyword>
<dbReference type="PRINTS" id="PR00757">
    <property type="entry name" value="AMINEOXDASEF"/>
</dbReference>
<keyword evidence="9" id="KW-0732">Signal</keyword>
<proteinExistence type="inferred from homology"/>
<evidence type="ECO:0000313" key="12">
    <source>
        <dbReference type="Proteomes" id="UP001209803"/>
    </source>
</evidence>
<comment type="pathway">
    <text evidence="2">Plant hormone metabolism; auxin biosynthesis.</text>
</comment>
<evidence type="ECO:0000256" key="5">
    <source>
        <dbReference type="ARBA" id="ARBA00017871"/>
    </source>
</evidence>
<evidence type="ECO:0000256" key="2">
    <source>
        <dbReference type="ARBA" id="ARBA00004814"/>
    </source>
</evidence>
<evidence type="ECO:0000313" key="11">
    <source>
        <dbReference type="EMBL" id="WFE87349.1"/>
    </source>
</evidence>
<sequence length="450" mass="48946">MNRRHVLKLSASSVMATSTLLPRYASAVQTSFDVIVIGAGIAGLAAAGRLTELGYSVVVLEATDTVGGRIRTDWRLGAPFEVGAGWIHGPQKNPISGLAARIDAPIFVTRDDSFEVYSRTGERQSRQRIYDAYEDLTELYEQVDAQVGTGQSLEAALRSLPDNRLADPVLNWMASAYTEFSTGGALETLSAYYFDEDDVLEGDDVILPEGYDKIPSALSGGLDIRFNTPVAAVEYEKGEGATVLSAGGKFEADFVICTVPLGMLKQQRIGFDPPLPKKLRSHIANLGFGNVTKLALKFDAPFWPLDIQYFGYMSEPRGRWNYFLNYRTFSNENILLGVSVGAYALEVEKLSDAEMVVDCMAAIRAMFGPGAPEPVAHIATRWSEDPWTGGAYSYSKLGSSPKDFEGLQEPVADTLLFAGEHTNFAYHGTTHGAYMSGLHAAKSIDEDLAD</sequence>
<evidence type="ECO:0000256" key="6">
    <source>
        <dbReference type="ARBA" id="ARBA00023002"/>
    </source>
</evidence>
<dbReference type="PANTHER" id="PTHR10742:SF410">
    <property type="entry name" value="LYSINE-SPECIFIC HISTONE DEMETHYLASE 2"/>
    <property type="match status" value="1"/>
</dbReference>
<evidence type="ECO:0000256" key="7">
    <source>
        <dbReference type="ARBA" id="ARBA00023070"/>
    </source>
</evidence>
<feature type="domain" description="Amine oxidase" evidence="10">
    <location>
        <begin position="41"/>
        <end position="444"/>
    </location>
</feature>
<dbReference type="PANTHER" id="PTHR10742">
    <property type="entry name" value="FLAVIN MONOAMINE OXIDASE"/>
    <property type="match status" value="1"/>
</dbReference>
<dbReference type="Gene3D" id="3.90.660.10">
    <property type="match status" value="1"/>
</dbReference>
<dbReference type="InterPro" id="IPR036188">
    <property type="entry name" value="FAD/NAD-bd_sf"/>
</dbReference>
<feature type="signal peptide" evidence="9">
    <location>
        <begin position="1"/>
        <end position="27"/>
    </location>
</feature>
<accession>A0ABY8EY72</accession>
<dbReference type="RefSeq" id="WP_265681998.1">
    <property type="nucleotide sequence ID" value="NZ_CP120863.1"/>
</dbReference>
<evidence type="ECO:0000256" key="1">
    <source>
        <dbReference type="ARBA" id="ARBA00001974"/>
    </source>
</evidence>
<evidence type="ECO:0000256" key="3">
    <source>
        <dbReference type="ARBA" id="ARBA00005833"/>
    </source>
</evidence>
<dbReference type="Pfam" id="PF01593">
    <property type="entry name" value="Amino_oxidase"/>
    <property type="match status" value="1"/>
</dbReference>
<evidence type="ECO:0000259" key="10">
    <source>
        <dbReference type="Pfam" id="PF01593"/>
    </source>
</evidence>
<organism evidence="11 12">
    <name type="scientific">Roseibium porphyridii</name>
    <dbReference type="NCBI Taxonomy" id="2866279"/>
    <lineage>
        <taxon>Bacteria</taxon>
        <taxon>Pseudomonadati</taxon>
        <taxon>Pseudomonadota</taxon>
        <taxon>Alphaproteobacteria</taxon>
        <taxon>Hyphomicrobiales</taxon>
        <taxon>Stappiaceae</taxon>
        <taxon>Roseibium</taxon>
    </lineage>
</organism>
<dbReference type="SUPFAM" id="SSF51905">
    <property type="entry name" value="FAD/NAD(P)-binding domain"/>
    <property type="match status" value="1"/>
</dbReference>